<dbReference type="EnsemblMetazoa" id="G14528.1">
    <property type="protein sequence ID" value="G14528.1:cds"/>
    <property type="gene ID" value="G14528"/>
</dbReference>
<keyword evidence="3" id="KW-1185">Reference proteome</keyword>
<sequence length="157" mass="16983">MSANNPFGAEMGAGTSSTVYGAVVSSVISSRGSSDFENVVGTEDELELDDDLDDELDDEELDVDELDDICRLLAEVMHLPNGIFPWSFPMCGCCPDVDSTVCLKISWQAGYKASGSAVMTSYRMLYKPAIMGKAVNKMGELKHVNNGVLTICIIEKQ</sequence>
<reference evidence="2" key="1">
    <citation type="submission" date="2022-08" db="UniProtKB">
        <authorList>
            <consortium name="EnsemblMetazoa"/>
        </authorList>
    </citation>
    <scope>IDENTIFICATION</scope>
    <source>
        <strain evidence="2">05x7-T-G4-1.051#20</strain>
    </source>
</reference>
<evidence type="ECO:0000313" key="3">
    <source>
        <dbReference type="Proteomes" id="UP000005408"/>
    </source>
</evidence>
<evidence type="ECO:0000256" key="1">
    <source>
        <dbReference type="SAM" id="MobiDB-lite"/>
    </source>
</evidence>
<feature type="compositionally biased region" description="Acidic residues" evidence="1">
    <location>
        <begin position="42"/>
        <end position="54"/>
    </location>
</feature>
<accession>A0A8W8IKI2</accession>
<feature type="region of interest" description="Disordered" evidence="1">
    <location>
        <begin position="30"/>
        <end position="54"/>
    </location>
</feature>
<protein>
    <submittedName>
        <fullName evidence="2">Uncharacterized protein</fullName>
    </submittedName>
</protein>
<organism evidence="2 3">
    <name type="scientific">Magallana gigas</name>
    <name type="common">Pacific oyster</name>
    <name type="synonym">Crassostrea gigas</name>
    <dbReference type="NCBI Taxonomy" id="29159"/>
    <lineage>
        <taxon>Eukaryota</taxon>
        <taxon>Metazoa</taxon>
        <taxon>Spiralia</taxon>
        <taxon>Lophotrochozoa</taxon>
        <taxon>Mollusca</taxon>
        <taxon>Bivalvia</taxon>
        <taxon>Autobranchia</taxon>
        <taxon>Pteriomorphia</taxon>
        <taxon>Ostreida</taxon>
        <taxon>Ostreoidea</taxon>
        <taxon>Ostreidae</taxon>
        <taxon>Magallana</taxon>
    </lineage>
</organism>
<evidence type="ECO:0000313" key="2">
    <source>
        <dbReference type="EnsemblMetazoa" id="G14528.1:cds"/>
    </source>
</evidence>
<dbReference type="Proteomes" id="UP000005408">
    <property type="component" value="Unassembled WGS sequence"/>
</dbReference>
<proteinExistence type="predicted"/>
<name>A0A8W8IKI2_MAGGI</name>
<dbReference type="AlphaFoldDB" id="A0A8W8IKI2"/>